<dbReference type="InterPro" id="IPR001849">
    <property type="entry name" value="PH_domain"/>
</dbReference>
<feature type="compositionally biased region" description="Polar residues" evidence="3">
    <location>
        <begin position="40"/>
        <end position="50"/>
    </location>
</feature>
<dbReference type="SMART" id="SM00233">
    <property type="entry name" value="PH"/>
    <property type="match status" value="1"/>
</dbReference>
<feature type="domain" description="PH" evidence="4">
    <location>
        <begin position="1213"/>
        <end position="1332"/>
    </location>
</feature>
<feature type="compositionally biased region" description="Low complexity" evidence="3">
    <location>
        <begin position="1030"/>
        <end position="1044"/>
    </location>
</feature>
<organism evidence="5 6">
    <name type="scientific">Aulographum hederae CBS 113979</name>
    <dbReference type="NCBI Taxonomy" id="1176131"/>
    <lineage>
        <taxon>Eukaryota</taxon>
        <taxon>Fungi</taxon>
        <taxon>Dikarya</taxon>
        <taxon>Ascomycota</taxon>
        <taxon>Pezizomycotina</taxon>
        <taxon>Dothideomycetes</taxon>
        <taxon>Pleosporomycetidae</taxon>
        <taxon>Aulographales</taxon>
        <taxon>Aulographaceae</taxon>
    </lineage>
</organism>
<feature type="compositionally biased region" description="Polar residues" evidence="3">
    <location>
        <begin position="457"/>
        <end position="468"/>
    </location>
</feature>
<feature type="compositionally biased region" description="Basic and acidic residues" evidence="3">
    <location>
        <begin position="531"/>
        <end position="556"/>
    </location>
</feature>
<dbReference type="PROSITE" id="PS50003">
    <property type="entry name" value="PH_DOMAIN"/>
    <property type="match status" value="1"/>
</dbReference>
<accession>A0A6G1H0B7</accession>
<dbReference type="SUPFAM" id="SSF50729">
    <property type="entry name" value="PH domain-like"/>
    <property type="match status" value="1"/>
</dbReference>
<evidence type="ECO:0000313" key="5">
    <source>
        <dbReference type="EMBL" id="KAF1986625.1"/>
    </source>
</evidence>
<feature type="region of interest" description="Disordered" evidence="3">
    <location>
        <begin position="414"/>
        <end position="441"/>
    </location>
</feature>
<feature type="compositionally biased region" description="Polar residues" evidence="3">
    <location>
        <begin position="562"/>
        <end position="577"/>
    </location>
</feature>
<feature type="region of interest" description="Disordered" evidence="3">
    <location>
        <begin position="1353"/>
        <end position="1427"/>
    </location>
</feature>
<feature type="region of interest" description="Disordered" evidence="3">
    <location>
        <begin position="1020"/>
        <end position="1098"/>
    </location>
</feature>
<feature type="region of interest" description="Disordered" evidence="3">
    <location>
        <begin position="1"/>
        <end position="296"/>
    </location>
</feature>
<dbReference type="EMBL" id="ML977156">
    <property type="protein sequence ID" value="KAF1986625.1"/>
    <property type="molecule type" value="Genomic_DNA"/>
</dbReference>
<evidence type="ECO:0000313" key="6">
    <source>
        <dbReference type="Proteomes" id="UP000800041"/>
    </source>
</evidence>
<evidence type="ECO:0000259" key="4">
    <source>
        <dbReference type="PROSITE" id="PS50003"/>
    </source>
</evidence>
<gene>
    <name evidence="5" type="ORF">K402DRAFT_431031</name>
</gene>
<protein>
    <submittedName>
        <fullName evidence="5">DUF1709-domain-containing protein</fullName>
    </submittedName>
</protein>
<proteinExistence type="predicted"/>
<feature type="compositionally biased region" description="Polar residues" evidence="3">
    <location>
        <begin position="19"/>
        <end position="30"/>
    </location>
</feature>
<dbReference type="InterPro" id="IPR052007">
    <property type="entry name" value="Bud4"/>
</dbReference>
<keyword evidence="1" id="KW-0132">Cell division</keyword>
<keyword evidence="2" id="KW-0131">Cell cycle</keyword>
<feature type="region of interest" description="Disordered" evidence="3">
    <location>
        <begin position="454"/>
        <end position="747"/>
    </location>
</feature>
<dbReference type="GO" id="GO:0005525">
    <property type="term" value="F:GTP binding"/>
    <property type="evidence" value="ECO:0007669"/>
    <property type="project" value="TreeGrafter"/>
</dbReference>
<dbReference type="Pfam" id="PF00169">
    <property type="entry name" value="PH"/>
    <property type="match status" value="1"/>
</dbReference>
<dbReference type="CDD" id="cd13278">
    <property type="entry name" value="PH_Bud4"/>
    <property type="match status" value="1"/>
</dbReference>
<dbReference type="PANTHER" id="PTHR36100">
    <property type="entry name" value="BUD SITE SELECTION PROTEIN 4"/>
    <property type="match status" value="1"/>
</dbReference>
<dbReference type="Proteomes" id="UP000800041">
    <property type="component" value="Unassembled WGS sequence"/>
</dbReference>
<feature type="compositionally biased region" description="Basic and acidic residues" evidence="3">
    <location>
        <begin position="1418"/>
        <end position="1427"/>
    </location>
</feature>
<feature type="compositionally biased region" description="Basic and acidic residues" evidence="3">
    <location>
        <begin position="1062"/>
        <end position="1088"/>
    </location>
</feature>
<evidence type="ECO:0000256" key="2">
    <source>
        <dbReference type="ARBA" id="ARBA00023306"/>
    </source>
</evidence>
<feature type="region of interest" description="Disordered" evidence="3">
    <location>
        <begin position="317"/>
        <end position="397"/>
    </location>
</feature>
<feature type="compositionally biased region" description="Low complexity" evidence="3">
    <location>
        <begin position="173"/>
        <end position="192"/>
    </location>
</feature>
<dbReference type="Gene3D" id="2.30.29.30">
    <property type="entry name" value="Pleckstrin-homology domain (PH domain)/Phosphotyrosine-binding domain (PTB)"/>
    <property type="match status" value="1"/>
</dbReference>
<keyword evidence="6" id="KW-1185">Reference proteome</keyword>
<evidence type="ECO:0000256" key="3">
    <source>
        <dbReference type="SAM" id="MobiDB-lite"/>
    </source>
</evidence>
<dbReference type="PANTHER" id="PTHR36100:SF1">
    <property type="entry name" value="BUD SITE SELECTION PROTEIN 4"/>
    <property type="match status" value="1"/>
</dbReference>
<evidence type="ECO:0000256" key="1">
    <source>
        <dbReference type="ARBA" id="ARBA00022618"/>
    </source>
</evidence>
<sequence length="1427" mass="157848">MASPTKNGPLSEISPMAQRRNSPSYNQSTKKMLFHRESSPFGSSPYNKATSPRDFWKERDPTSPNRFSHSENHYEPEFSPSGQRRSSIEKLQKASRVKNSSMFAREQQNEYDPAAVPIIERPLAAGRPLSVQVNGNAYGGQGLEGMRKENPHFKGHRRGESQSKIPLLKPTGSSPQSSPSRSRPSPTRSSLSNNGRRSAQGFDADLGAWSEDDSGVRASTPRALRRHAKSVTFDSDPPQVNEYEMVTPDPSSVASGSREGSYESEDYDEEDMLSFDRGSSADHDDSFDASLEDTDKTPVVLPEDWRHMSPDNANTILANNFDDPFGPMHDYARSPSAGSDSGPRPLPALPSPAAHSRRDSVGLAAAAERTSGAQRSYHTPPPAATCTKEDIRNMRNSPMPLDERLRQLGLRDSPQAAAPMPQEKVVETTVTETEITTTTTEFVPHISREAILRKVKSQNLKELSQSTGEADYEGRGYGDYDDLDPDQPIPSREASSNFEVDVPEVAIKREDDEESEVDVYSIPEMYSPERSISRMDDYEDAREGSVLRHEIEKSPEDEASCYSPQSITEEQQGYSHSGTEDEGPPTPKPLEAVQEPVLPEKERSNSLPEALFDDDDFAVGLQSYMSETPPEQTEAAKPNLESVPEPLLRPATPEGRQSFQSDEMEQGTPDSVIRHPVDDGVEETEPQRESLYVPERVATIKSPTGLKARPSLTPADAATMAATRRNVSGEHAPPIPERNTSRPRSMEVESKPFVSSLVLDSVKLDLPLSADGGAFGLDEEFNRVIEAQKVQTLFPLSSKNRFPPYAAEHVTGSPFTPLPNTLVHSSTDTCFRTQKGYLMRQNTKVVVASSRQFSDEKAPLSPSASDASKRGTKSAGNSPRKVSDRSKTWVTEPWNGKPRRKSIRTASGEVRRKVAAGPVPPLPGQESAVSGMSALTEDQVVNSEDLEDGSERGRLFVKVVGVKELDLPLPQSERSTFQLTLDNGLHCVTTNHFSMARDANIGQEFELVVHNDLEFQLTLSTKLTPPPKPVAAAPSSPTKASPTKTKPKSGFSNFLMSPKKRKEQERKLAEEAERHARSVREEEAEKRRQLAAQQKARQAPPSAWELLHDLVSPSDGSFARAYISLKSHEKYCYGRPYLVDIPCFNEWAREEEGIANSVKSKRGGVVSRPPYKVAKLVLQLLYIPKPKDIADELMPKSINGALRALKEAEEASKRNHEGFMSQQGGDCPFWRRRFFRLQGVKLTAFHETTRQPRATINLSKASKLVDDRRCLLEDTTSKKGRRKSAFAEEEDGYMFVEDGFRIKFANGEVIDFYAESPDHKAGWMRVLSEAIGREDGLKKSWTDVVLARERSVGRAGNVAEDSSRKVSASKPPGHSRTKSTPAAAPPMVPARDASKPVPNDKSPRHQREGNATPRASARRGEVRSMMF</sequence>
<feature type="region of interest" description="Disordered" evidence="3">
    <location>
        <begin position="850"/>
        <end position="929"/>
    </location>
</feature>
<name>A0A6G1H0B7_9PEZI</name>
<feature type="compositionally biased region" description="Acidic residues" evidence="3">
    <location>
        <begin position="262"/>
        <end position="273"/>
    </location>
</feature>
<feature type="compositionally biased region" description="Low complexity" evidence="3">
    <location>
        <begin position="427"/>
        <end position="441"/>
    </location>
</feature>
<reference evidence="5" key="1">
    <citation type="journal article" date="2020" name="Stud. Mycol.">
        <title>101 Dothideomycetes genomes: a test case for predicting lifestyles and emergence of pathogens.</title>
        <authorList>
            <person name="Haridas S."/>
            <person name="Albert R."/>
            <person name="Binder M."/>
            <person name="Bloem J."/>
            <person name="Labutti K."/>
            <person name="Salamov A."/>
            <person name="Andreopoulos B."/>
            <person name="Baker S."/>
            <person name="Barry K."/>
            <person name="Bills G."/>
            <person name="Bluhm B."/>
            <person name="Cannon C."/>
            <person name="Castanera R."/>
            <person name="Culley D."/>
            <person name="Daum C."/>
            <person name="Ezra D."/>
            <person name="Gonzalez J."/>
            <person name="Henrissat B."/>
            <person name="Kuo A."/>
            <person name="Liang C."/>
            <person name="Lipzen A."/>
            <person name="Lutzoni F."/>
            <person name="Magnuson J."/>
            <person name="Mondo S."/>
            <person name="Nolan M."/>
            <person name="Ohm R."/>
            <person name="Pangilinan J."/>
            <person name="Park H.-J."/>
            <person name="Ramirez L."/>
            <person name="Alfaro M."/>
            <person name="Sun H."/>
            <person name="Tritt A."/>
            <person name="Yoshinaga Y."/>
            <person name="Zwiers L.-H."/>
            <person name="Turgeon B."/>
            <person name="Goodwin S."/>
            <person name="Spatafora J."/>
            <person name="Crous P."/>
            <person name="Grigoriev I."/>
        </authorList>
    </citation>
    <scope>NUCLEOTIDE SEQUENCE</scope>
    <source>
        <strain evidence="5">CBS 113979</strain>
    </source>
</reference>
<dbReference type="OrthoDB" id="2123378at2759"/>
<dbReference type="InterPro" id="IPR011993">
    <property type="entry name" value="PH-like_dom_sf"/>
</dbReference>
<dbReference type="GO" id="GO:0051301">
    <property type="term" value="P:cell division"/>
    <property type="evidence" value="ECO:0007669"/>
    <property type="project" value="UniProtKB-KW"/>
</dbReference>
<dbReference type="FunFam" id="2.30.29.30:FF:000311">
    <property type="entry name" value="GTP binding protein (Bud4)"/>
    <property type="match status" value="1"/>
</dbReference>